<evidence type="ECO:0008006" key="3">
    <source>
        <dbReference type="Google" id="ProtNLM"/>
    </source>
</evidence>
<dbReference type="EMBL" id="VIGD01000016">
    <property type="protein sequence ID" value="TQE89785.1"/>
    <property type="molecule type" value="Genomic_DNA"/>
</dbReference>
<name>A0A540UZ59_9BACL</name>
<sequence>MTVSVGFFKKISDWIRDGYSQEIMYRPFQVNGNPYKSRVFLVGFYPETFAHFHLDDAKIYADSLVDQELFEQLNGVEIDAASREYKGSLNFSQWMKEKFGENVVLTYVNAFMAKDDKQFKQMKKENHVLYQTGKRLFEEVLHEFGPEIIIIQGSKAFDEFREIYQDRLVHKADAFHTGTVQELEKLGIIAEYPLRNGETCKVLACRNMSYFGKEGATFGKVKETLSGLLNSLE</sequence>
<dbReference type="Proteomes" id="UP000315753">
    <property type="component" value="Unassembled WGS sequence"/>
</dbReference>
<keyword evidence="2" id="KW-1185">Reference proteome</keyword>
<proteinExistence type="predicted"/>
<accession>A0A540UZ59</accession>
<dbReference type="RefSeq" id="WP_141602939.1">
    <property type="nucleotide sequence ID" value="NZ_JARMSB010000026.1"/>
</dbReference>
<dbReference type="AlphaFoldDB" id="A0A540UZ59"/>
<comment type="caution">
    <text evidence="1">The sequence shown here is derived from an EMBL/GenBank/DDBJ whole genome shotgun (WGS) entry which is preliminary data.</text>
</comment>
<evidence type="ECO:0000313" key="1">
    <source>
        <dbReference type="EMBL" id="TQE89785.1"/>
    </source>
</evidence>
<protein>
    <recommendedName>
        <fullName evidence="3">Uracil-DNA glycosylase-like domain-containing protein</fullName>
    </recommendedName>
</protein>
<dbReference type="OrthoDB" id="2733915at2"/>
<gene>
    <name evidence="1" type="ORF">FKZ59_11690</name>
</gene>
<evidence type="ECO:0000313" key="2">
    <source>
        <dbReference type="Proteomes" id="UP000315753"/>
    </source>
</evidence>
<organism evidence="1 2">
    <name type="scientific">Ureibacillus terrenus</name>
    <dbReference type="NCBI Taxonomy" id="118246"/>
    <lineage>
        <taxon>Bacteria</taxon>
        <taxon>Bacillati</taxon>
        <taxon>Bacillota</taxon>
        <taxon>Bacilli</taxon>
        <taxon>Bacillales</taxon>
        <taxon>Caryophanaceae</taxon>
        <taxon>Ureibacillus</taxon>
    </lineage>
</organism>
<reference evidence="1 2" key="1">
    <citation type="submission" date="2019-06" db="EMBL/GenBank/DDBJ databases">
        <title>Genome sequence of Ureibacillus terrenus.</title>
        <authorList>
            <person name="Maclea K.S."/>
            <person name="Simoes M."/>
        </authorList>
    </citation>
    <scope>NUCLEOTIDE SEQUENCE [LARGE SCALE GENOMIC DNA]</scope>
    <source>
        <strain evidence="1 2">ATCC BAA-384</strain>
    </source>
</reference>